<protein>
    <submittedName>
        <fullName evidence="1">Glycosyl transferase</fullName>
    </submittedName>
</protein>
<dbReference type="EMBL" id="UGTS01000001">
    <property type="protein sequence ID" value="SUC11930.1"/>
    <property type="molecule type" value="Genomic_DNA"/>
</dbReference>
<dbReference type="GO" id="GO:0016740">
    <property type="term" value="F:transferase activity"/>
    <property type="evidence" value="ECO:0007669"/>
    <property type="project" value="UniProtKB-KW"/>
</dbReference>
<evidence type="ECO:0000313" key="2">
    <source>
        <dbReference type="Proteomes" id="UP000254191"/>
    </source>
</evidence>
<sequence length="71" mass="7673">MSKSVLSILHTESSCGWGGQEIRILTESQGMVAKRAPCDTGLLSKLKNCQSSPDYGIEVVTLPIEKNADLH</sequence>
<proteinExistence type="predicted"/>
<keyword evidence="1" id="KW-0808">Transferase</keyword>
<organism evidence="1 2">
    <name type="scientific">Proteus mirabilis</name>
    <dbReference type="NCBI Taxonomy" id="584"/>
    <lineage>
        <taxon>Bacteria</taxon>
        <taxon>Pseudomonadati</taxon>
        <taxon>Pseudomonadota</taxon>
        <taxon>Gammaproteobacteria</taxon>
        <taxon>Enterobacterales</taxon>
        <taxon>Morganellaceae</taxon>
        <taxon>Proteus</taxon>
    </lineage>
</organism>
<dbReference type="Proteomes" id="UP000254191">
    <property type="component" value="Unassembled WGS sequence"/>
</dbReference>
<dbReference type="AlphaFoldDB" id="A0A379EZV3"/>
<name>A0A379EZV3_PROMI</name>
<accession>A0A379EZV3</accession>
<gene>
    <name evidence="1" type="ORF">NCTC11938_00136</name>
</gene>
<reference evidence="1 2" key="1">
    <citation type="submission" date="2018-06" db="EMBL/GenBank/DDBJ databases">
        <authorList>
            <consortium name="Pathogen Informatics"/>
            <person name="Doyle S."/>
        </authorList>
    </citation>
    <scope>NUCLEOTIDE SEQUENCE [LARGE SCALE GENOMIC DNA]</scope>
    <source>
        <strain evidence="1 2">NCTC11938</strain>
    </source>
</reference>
<evidence type="ECO:0000313" key="1">
    <source>
        <dbReference type="EMBL" id="SUC11930.1"/>
    </source>
</evidence>